<evidence type="ECO:0000256" key="1">
    <source>
        <dbReference type="SAM" id="Coils"/>
    </source>
</evidence>
<dbReference type="STRING" id="1202772.A0A1V9ZPY7"/>
<dbReference type="InterPro" id="IPR049203">
    <property type="entry name" value="DUF6818"/>
</dbReference>
<dbReference type="PANTHER" id="PTHR34409:SF1">
    <property type="entry name" value="MYB-LIKE DOMAIN-CONTAINING PROTEIN"/>
    <property type="match status" value="1"/>
</dbReference>
<feature type="compositionally biased region" description="Basic and acidic residues" evidence="2">
    <location>
        <begin position="124"/>
        <end position="144"/>
    </location>
</feature>
<accession>A0A1V9ZPY7</accession>
<evidence type="ECO:0000313" key="5">
    <source>
        <dbReference type="Proteomes" id="UP000243579"/>
    </source>
</evidence>
<feature type="compositionally biased region" description="Basic and acidic residues" evidence="2">
    <location>
        <begin position="202"/>
        <end position="215"/>
    </location>
</feature>
<dbReference type="EMBL" id="JNBR01000038">
    <property type="protein sequence ID" value="OQR99850.1"/>
    <property type="molecule type" value="Genomic_DNA"/>
</dbReference>
<dbReference type="Proteomes" id="UP000243579">
    <property type="component" value="Unassembled WGS sequence"/>
</dbReference>
<name>A0A1V9ZPY7_ACHHY</name>
<protein>
    <recommendedName>
        <fullName evidence="3">DUF6818 domain-containing protein</fullName>
    </recommendedName>
</protein>
<dbReference type="Pfam" id="PF20681">
    <property type="entry name" value="DUF6818"/>
    <property type="match status" value="1"/>
</dbReference>
<feature type="compositionally biased region" description="Basic and acidic residues" evidence="2">
    <location>
        <begin position="154"/>
        <end position="173"/>
    </location>
</feature>
<keyword evidence="5" id="KW-1185">Reference proteome</keyword>
<evidence type="ECO:0000256" key="2">
    <source>
        <dbReference type="SAM" id="MobiDB-lite"/>
    </source>
</evidence>
<dbReference type="OrthoDB" id="76704at2759"/>
<dbReference type="AlphaFoldDB" id="A0A1V9ZPY7"/>
<keyword evidence="1" id="KW-0175">Coiled coil</keyword>
<evidence type="ECO:0000313" key="4">
    <source>
        <dbReference type="EMBL" id="OQR99850.1"/>
    </source>
</evidence>
<sequence>MTKLPMKPPRASVGVPNWAQGDVEILLSLVGDMLPLSQQQWQRLTVAYNKHPDRRHERDWEAVKRKFNKLRSFGKHTDDPDCPEDVRWARELQRELEVKAEKHGTDGDDYDRMDAEDSVQGSSRGEEDADRRPEAAAVDARNEAESQSISRVVHSRDDARDDPPGDDRTEHPRVQRLVPRTQSDYSARSHSDYAPRTPSEPARPHSEPTHARNECTSRAPSDYNGRAPSEHISRPHADGNRRGRKRAYEEVPLAPQSAVDVGKRATSVDTDAGVSSELLTMLMLLDERAQIRQEAREEREEARRREREVREEARWQQLEERYLQEQRARDEQRRKDDLRHERAERLQLLLLSKIFGVDVDKVVRDH</sequence>
<comment type="caution">
    <text evidence="4">The sequence shown here is derived from an EMBL/GenBank/DDBJ whole genome shotgun (WGS) entry which is preliminary data.</text>
</comment>
<reference evidence="4 5" key="1">
    <citation type="journal article" date="2014" name="Genome Biol. Evol.">
        <title>The secreted proteins of Achlya hypogyna and Thraustotheca clavata identify the ancestral oomycete secretome and reveal gene acquisitions by horizontal gene transfer.</title>
        <authorList>
            <person name="Misner I."/>
            <person name="Blouin N."/>
            <person name="Leonard G."/>
            <person name="Richards T.A."/>
            <person name="Lane C.E."/>
        </authorList>
    </citation>
    <scope>NUCLEOTIDE SEQUENCE [LARGE SCALE GENOMIC DNA]</scope>
    <source>
        <strain evidence="4 5">ATCC 48635</strain>
    </source>
</reference>
<feature type="region of interest" description="Disordered" evidence="2">
    <location>
        <begin position="100"/>
        <end position="264"/>
    </location>
</feature>
<feature type="domain" description="DUF6818" evidence="3">
    <location>
        <begin position="35"/>
        <end position="111"/>
    </location>
</feature>
<feature type="compositionally biased region" description="Basic and acidic residues" evidence="2">
    <location>
        <begin position="228"/>
        <end position="249"/>
    </location>
</feature>
<feature type="compositionally biased region" description="Basic and acidic residues" evidence="2">
    <location>
        <begin position="100"/>
        <end position="115"/>
    </location>
</feature>
<gene>
    <name evidence="4" type="ORF">ACHHYP_04234</name>
</gene>
<dbReference type="PANTHER" id="PTHR34409">
    <property type="entry name" value="SET DOMAIN-CONTAINING PROTEIN"/>
    <property type="match status" value="1"/>
</dbReference>
<feature type="coiled-coil region" evidence="1">
    <location>
        <begin position="281"/>
        <end position="335"/>
    </location>
</feature>
<proteinExistence type="predicted"/>
<evidence type="ECO:0000259" key="3">
    <source>
        <dbReference type="Pfam" id="PF20681"/>
    </source>
</evidence>
<organism evidence="4 5">
    <name type="scientific">Achlya hypogyna</name>
    <name type="common">Oomycete</name>
    <name type="synonym">Protoachlya hypogyna</name>
    <dbReference type="NCBI Taxonomy" id="1202772"/>
    <lineage>
        <taxon>Eukaryota</taxon>
        <taxon>Sar</taxon>
        <taxon>Stramenopiles</taxon>
        <taxon>Oomycota</taxon>
        <taxon>Saprolegniomycetes</taxon>
        <taxon>Saprolegniales</taxon>
        <taxon>Achlyaceae</taxon>
        <taxon>Achlya</taxon>
    </lineage>
</organism>